<feature type="region of interest" description="Disordered" evidence="2">
    <location>
        <begin position="221"/>
        <end position="260"/>
    </location>
</feature>
<evidence type="ECO:0000313" key="4">
    <source>
        <dbReference type="Proteomes" id="UP000230233"/>
    </source>
</evidence>
<evidence type="ECO:0000256" key="2">
    <source>
        <dbReference type="SAM" id="MobiDB-lite"/>
    </source>
</evidence>
<dbReference type="Proteomes" id="UP000230233">
    <property type="component" value="Chromosome X"/>
</dbReference>
<comment type="caution">
    <text evidence="3">The sequence shown here is derived from an EMBL/GenBank/DDBJ whole genome shotgun (WGS) entry which is preliminary data.</text>
</comment>
<dbReference type="Gene3D" id="1.10.246.20">
    <property type="entry name" value="Coactivator CBP, KIX domain"/>
    <property type="match status" value="1"/>
</dbReference>
<evidence type="ECO:0000313" key="3">
    <source>
        <dbReference type="EMBL" id="PIC19102.1"/>
    </source>
</evidence>
<name>A0A2G5SVW0_9PELO</name>
<protein>
    <submittedName>
        <fullName evidence="3">Uncharacterized protein</fullName>
    </submittedName>
</protein>
<dbReference type="GO" id="GO:0003712">
    <property type="term" value="F:transcription coregulator activity"/>
    <property type="evidence" value="ECO:0007669"/>
    <property type="project" value="InterPro"/>
</dbReference>
<evidence type="ECO:0000256" key="1">
    <source>
        <dbReference type="ARBA" id="ARBA00023242"/>
    </source>
</evidence>
<keyword evidence="1" id="KW-0539">Nucleus</keyword>
<feature type="compositionally biased region" description="Basic and acidic residues" evidence="2">
    <location>
        <begin position="235"/>
        <end position="260"/>
    </location>
</feature>
<dbReference type="OrthoDB" id="10350957at2759"/>
<proteinExistence type="predicted"/>
<sequence length="260" mass="29909">MTDEGVQKLEKALGKLKLEFPTSIVTKSWQKAVYQFHRDAKIEEVIGAFYDRTTNGPNRRLKELEWFARKLEAVLYDYSTSREVYEDGIDACIRTMKNMVKTDPELKKIAAAKGIPPTEMLESIFKIDAEREDDVDEEDDLMAEGATVIDLISPHQFRYTKIDLKSDMKNVVLKSEVQRKPIQGVNNRRIARAHYSRPQVPVEDEMRMTFTMTPLNVATVVSYGLPDEEESDDEEKQKEKEAEDKDKKEVGARAADQNKK</sequence>
<dbReference type="GO" id="GO:0006355">
    <property type="term" value="P:regulation of DNA-templated transcription"/>
    <property type="evidence" value="ECO:0007669"/>
    <property type="project" value="InterPro"/>
</dbReference>
<dbReference type="AlphaFoldDB" id="A0A2G5SVW0"/>
<dbReference type="EMBL" id="PDUG01000006">
    <property type="protein sequence ID" value="PIC19102.1"/>
    <property type="molecule type" value="Genomic_DNA"/>
</dbReference>
<keyword evidence="4" id="KW-1185">Reference proteome</keyword>
<accession>A0A2G5SVW0</accession>
<reference evidence="4" key="1">
    <citation type="submission" date="2017-10" db="EMBL/GenBank/DDBJ databases">
        <title>Rapid genome shrinkage in a self-fertile nematode reveals novel sperm competition proteins.</title>
        <authorList>
            <person name="Yin D."/>
            <person name="Schwarz E.M."/>
            <person name="Thomas C.G."/>
            <person name="Felde R.L."/>
            <person name="Korf I.F."/>
            <person name="Cutter A.D."/>
            <person name="Schartner C.M."/>
            <person name="Ralston E.J."/>
            <person name="Meyer B.J."/>
            <person name="Haag E.S."/>
        </authorList>
    </citation>
    <scope>NUCLEOTIDE SEQUENCE [LARGE SCALE GENOMIC DNA]</scope>
    <source>
        <strain evidence="4">JU1422</strain>
    </source>
</reference>
<dbReference type="InterPro" id="IPR036529">
    <property type="entry name" value="KIX_dom_sf"/>
</dbReference>
<gene>
    <name evidence="3" type="primary">Cnig_chr_X.g24764</name>
    <name evidence="3" type="ORF">B9Z55_024764</name>
</gene>
<organism evidence="3 4">
    <name type="scientific">Caenorhabditis nigoni</name>
    <dbReference type="NCBI Taxonomy" id="1611254"/>
    <lineage>
        <taxon>Eukaryota</taxon>
        <taxon>Metazoa</taxon>
        <taxon>Ecdysozoa</taxon>
        <taxon>Nematoda</taxon>
        <taxon>Chromadorea</taxon>
        <taxon>Rhabditida</taxon>
        <taxon>Rhabditina</taxon>
        <taxon>Rhabditomorpha</taxon>
        <taxon>Rhabditoidea</taxon>
        <taxon>Rhabditidae</taxon>
        <taxon>Peloderinae</taxon>
        <taxon>Caenorhabditis</taxon>
    </lineage>
</organism>